<sequence length="992" mass="111841">MDAKNDYDDEEALKWATLQKLPTYDRLRKVLIRNSVASKDYSVGEVDTKHLGIQEKKDLLERLMSSDGGNKYLLHKIRERFDRVGIELPKVEVRFEHLHVDAKVDVGSRALPTFFNFVGNVLENFLTHLCVLPNGKKHFSILRDVSGIIKPGRMTLLLGPPGCGKTTLMQALAGKLDRVLEVSGNVTYNGHRMDEFVPQKTAAYVSQNDCHIPEMTVRETLAFSARCQGVGSHYEMLVELLRREKEANINPDLDIDLYMKAAAMEGQEASVVTDYVLKILGLETCADTVVGSEMKRGISGGQKKRVTTGEMLCPDRKGVADFLQEVTSKQDQEQYWLHRDEPYRELLLMKRNTFVYIFKSTQLCIMAFITMTIFLKTEMHRDSLNDGNIYLGALFFSVHPNVGRLFKQYILLLLVDQIYSALFRCIAAMGRSTIVASTFGAFALLIHFALGGFVLSRANVNKWWIWGYWTSPMMYGMNAIAVNEFLGHQWSHVLPNTKEPLGVVILKSRGFFPSPSCFFNPIGKPQAIIPEESYRARTIGGIDPSSCEDRGDQIKRGSPQSSTRTGILLPFEPHSITFDEIKYSVDMPKEMKEQSVFEDKLMLLKGNDIHSPHVTVHESLLYSAWLRLPQEVDSGSRKMFVEEVMELVELKALRNALVGLPGVSGLSTEQRKRLTIAVELVANPSIVFMDEPTSGLDARAAAIVMRTVRNTVNTGRTVVCTIHQPSIDIFEAFDELLLLKQGGLELYVGPLGLNSCKLIKYFEDIQDQYRRNKALIKELIRFLFTTFIALMFGTIFWDLGAKRRTRQDLFNSMGSMYSAVMFVGLQNAATVQPVVAVERTVFYRERAAGMYSSLAYALAQVLVEVPYIFLQTVVYGVIVYSMIGFEWSVEKFFCWIVLRNMEFIFRICSPQNKDAILGRPGANILLPRPGYPLHEARAAFSNIEIRRFDLPPLKGWEVDLGSVEAVADGNTVAIVIVNLRNPCGNILAEIFG</sequence>
<evidence type="ECO:0000256" key="4">
    <source>
        <dbReference type="ARBA" id="ARBA00022840"/>
    </source>
</evidence>
<protein>
    <recommendedName>
        <fullName evidence="9">ABC transporter domain-containing protein</fullName>
    </recommendedName>
</protein>
<dbReference type="InterPro" id="IPR003439">
    <property type="entry name" value="ABC_transporter-like_ATP-bd"/>
</dbReference>
<dbReference type="Gene3D" id="3.40.640.10">
    <property type="entry name" value="Type I PLP-dependent aspartate aminotransferase-like (Major domain)"/>
    <property type="match status" value="1"/>
</dbReference>
<keyword evidence="11" id="KW-1185">Reference proteome</keyword>
<evidence type="ECO:0000256" key="8">
    <source>
        <dbReference type="SAM" id="Phobius"/>
    </source>
</evidence>
<dbReference type="SMART" id="SM00382">
    <property type="entry name" value="AAA"/>
    <property type="match status" value="1"/>
</dbReference>
<reference evidence="10" key="2">
    <citation type="submission" date="2023-05" db="EMBL/GenBank/DDBJ databases">
        <authorList>
            <person name="Schelkunov M.I."/>
        </authorList>
    </citation>
    <scope>NUCLEOTIDE SEQUENCE</scope>
    <source>
        <strain evidence="10">Hsosn_3</strain>
        <tissue evidence="10">Leaf</tissue>
    </source>
</reference>
<keyword evidence="3" id="KW-0547">Nucleotide-binding</keyword>
<dbReference type="GO" id="GO:0030170">
    <property type="term" value="F:pyridoxal phosphate binding"/>
    <property type="evidence" value="ECO:0007669"/>
    <property type="project" value="InterPro"/>
</dbReference>
<dbReference type="PROSITE" id="PS50893">
    <property type="entry name" value="ABC_TRANSPORTER_2"/>
    <property type="match status" value="2"/>
</dbReference>
<dbReference type="GO" id="GO:0016020">
    <property type="term" value="C:membrane"/>
    <property type="evidence" value="ECO:0007669"/>
    <property type="project" value="UniProtKB-SubCell"/>
</dbReference>
<dbReference type="Pfam" id="PF01061">
    <property type="entry name" value="ABC2_membrane"/>
    <property type="match status" value="2"/>
</dbReference>
<dbReference type="GO" id="GO:0016887">
    <property type="term" value="F:ATP hydrolysis activity"/>
    <property type="evidence" value="ECO:0007669"/>
    <property type="project" value="InterPro"/>
</dbReference>
<evidence type="ECO:0000259" key="9">
    <source>
        <dbReference type="PROSITE" id="PS50893"/>
    </source>
</evidence>
<dbReference type="Pfam" id="PF00155">
    <property type="entry name" value="Aminotran_1_2"/>
    <property type="match status" value="1"/>
</dbReference>
<dbReference type="Pfam" id="PF00005">
    <property type="entry name" value="ABC_tran"/>
    <property type="match status" value="2"/>
</dbReference>
<dbReference type="InterPro" id="IPR029481">
    <property type="entry name" value="ABC_trans_N"/>
</dbReference>
<evidence type="ECO:0000313" key="11">
    <source>
        <dbReference type="Proteomes" id="UP001237642"/>
    </source>
</evidence>
<dbReference type="SUPFAM" id="SSF52540">
    <property type="entry name" value="P-loop containing nucleoside triphosphate hydrolases"/>
    <property type="match status" value="2"/>
</dbReference>
<feature type="transmembrane region" description="Helical" evidence="8">
    <location>
        <begin position="817"/>
        <end position="837"/>
    </location>
</feature>
<dbReference type="SUPFAM" id="SSF53383">
    <property type="entry name" value="PLP-dependent transferases"/>
    <property type="match status" value="1"/>
</dbReference>
<dbReference type="Proteomes" id="UP001237642">
    <property type="component" value="Unassembled WGS sequence"/>
</dbReference>
<dbReference type="PANTHER" id="PTHR48040">
    <property type="entry name" value="PLEIOTROPIC DRUG RESISTANCE PROTEIN 1-LIKE ISOFORM X1"/>
    <property type="match status" value="1"/>
</dbReference>
<keyword evidence="4" id="KW-0067">ATP-binding</keyword>
<keyword evidence="5 8" id="KW-1133">Transmembrane helix</keyword>
<feature type="transmembrane region" description="Helical" evidence="8">
    <location>
        <begin position="354"/>
        <end position="375"/>
    </location>
</feature>
<comment type="caution">
    <text evidence="10">The sequence shown here is derived from an EMBL/GenBank/DDBJ whole genome shotgun (WGS) entry which is preliminary data.</text>
</comment>
<feature type="domain" description="ABC transporter" evidence="9">
    <location>
        <begin position="126"/>
        <end position="411"/>
    </location>
</feature>
<dbReference type="EMBL" id="JAUIZM010000008">
    <property type="protein sequence ID" value="KAK1370267.1"/>
    <property type="molecule type" value="Genomic_DNA"/>
</dbReference>
<evidence type="ECO:0000256" key="3">
    <source>
        <dbReference type="ARBA" id="ARBA00022741"/>
    </source>
</evidence>
<accession>A0AAD8HN06</accession>
<gene>
    <name evidence="10" type="ORF">POM88_036359</name>
</gene>
<dbReference type="InterPro" id="IPR004839">
    <property type="entry name" value="Aminotransferase_I/II_large"/>
</dbReference>
<dbReference type="GO" id="GO:0005524">
    <property type="term" value="F:ATP binding"/>
    <property type="evidence" value="ECO:0007669"/>
    <property type="project" value="UniProtKB-KW"/>
</dbReference>
<dbReference type="PANTHER" id="PTHR48040:SF12">
    <property type="entry name" value="ABC TRANSPORTER G FAMILY MEMBER 32-LIKE ISOFORM X1"/>
    <property type="match status" value="1"/>
</dbReference>
<keyword evidence="2 8" id="KW-0812">Transmembrane</keyword>
<dbReference type="InterPro" id="IPR003593">
    <property type="entry name" value="AAA+_ATPase"/>
</dbReference>
<organism evidence="10 11">
    <name type="scientific">Heracleum sosnowskyi</name>
    <dbReference type="NCBI Taxonomy" id="360622"/>
    <lineage>
        <taxon>Eukaryota</taxon>
        <taxon>Viridiplantae</taxon>
        <taxon>Streptophyta</taxon>
        <taxon>Embryophyta</taxon>
        <taxon>Tracheophyta</taxon>
        <taxon>Spermatophyta</taxon>
        <taxon>Magnoliopsida</taxon>
        <taxon>eudicotyledons</taxon>
        <taxon>Gunneridae</taxon>
        <taxon>Pentapetalae</taxon>
        <taxon>asterids</taxon>
        <taxon>campanulids</taxon>
        <taxon>Apiales</taxon>
        <taxon>Apiaceae</taxon>
        <taxon>Apioideae</taxon>
        <taxon>apioid superclade</taxon>
        <taxon>Tordylieae</taxon>
        <taxon>Tordyliinae</taxon>
        <taxon>Heracleum</taxon>
    </lineage>
</organism>
<dbReference type="Pfam" id="PF14510">
    <property type="entry name" value="ABC_trans_N"/>
    <property type="match status" value="1"/>
</dbReference>
<evidence type="ECO:0000313" key="10">
    <source>
        <dbReference type="EMBL" id="KAK1370267.1"/>
    </source>
</evidence>
<evidence type="ECO:0000256" key="5">
    <source>
        <dbReference type="ARBA" id="ARBA00022989"/>
    </source>
</evidence>
<evidence type="ECO:0000256" key="1">
    <source>
        <dbReference type="ARBA" id="ARBA00004141"/>
    </source>
</evidence>
<dbReference type="InterPro" id="IPR015421">
    <property type="entry name" value="PyrdxlP-dep_Trfase_major"/>
</dbReference>
<dbReference type="AlphaFoldDB" id="A0AAD8HN06"/>
<reference evidence="10" key="1">
    <citation type="submission" date="2023-02" db="EMBL/GenBank/DDBJ databases">
        <title>Genome of toxic invasive species Heracleum sosnowskyi carries increased number of genes despite the absence of recent whole-genome duplications.</title>
        <authorList>
            <person name="Schelkunov M."/>
            <person name="Shtratnikova V."/>
            <person name="Makarenko M."/>
            <person name="Klepikova A."/>
            <person name="Omelchenko D."/>
            <person name="Novikova G."/>
            <person name="Obukhova E."/>
            <person name="Bogdanov V."/>
            <person name="Penin A."/>
            <person name="Logacheva M."/>
        </authorList>
    </citation>
    <scope>NUCLEOTIDE SEQUENCE</scope>
    <source>
        <strain evidence="10">Hsosn_3</strain>
        <tissue evidence="10">Leaf</tissue>
    </source>
</reference>
<dbReference type="InterPro" id="IPR015424">
    <property type="entry name" value="PyrdxlP-dep_Trfase"/>
</dbReference>
<dbReference type="InterPro" id="IPR027417">
    <property type="entry name" value="P-loop_NTPase"/>
</dbReference>
<proteinExistence type="predicted"/>
<dbReference type="GO" id="GO:0140359">
    <property type="term" value="F:ABC-type transporter activity"/>
    <property type="evidence" value="ECO:0007669"/>
    <property type="project" value="InterPro"/>
</dbReference>
<feature type="transmembrane region" description="Helical" evidence="8">
    <location>
        <begin position="779"/>
        <end position="797"/>
    </location>
</feature>
<dbReference type="FunFam" id="3.40.50.300:FF:002615">
    <property type="entry name" value="ABC transporter"/>
    <property type="match status" value="1"/>
</dbReference>
<feature type="transmembrane region" description="Helical" evidence="8">
    <location>
        <begin position="435"/>
        <end position="455"/>
    </location>
</feature>
<keyword evidence="6 8" id="KW-0472">Membrane</keyword>
<evidence type="ECO:0000256" key="2">
    <source>
        <dbReference type="ARBA" id="ARBA00022692"/>
    </source>
</evidence>
<dbReference type="Gene3D" id="3.40.50.300">
    <property type="entry name" value="P-loop containing nucleotide triphosphate hydrolases"/>
    <property type="match status" value="2"/>
</dbReference>
<comment type="subcellular location">
    <subcellularLocation>
        <location evidence="1">Membrane</location>
        <topology evidence="1">Multi-pass membrane protein</topology>
    </subcellularLocation>
</comment>
<dbReference type="InterPro" id="IPR013525">
    <property type="entry name" value="ABC2_TM"/>
</dbReference>
<name>A0AAD8HN06_9APIA</name>
<evidence type="ECO:0000256" key="6">
    <source>
        <dbReference type="ARBA" id="ARBA00023136"/>
    </source>
</evidence>
<feature type="region of interest" description="Disordered" evidence="7">
    <location>
        <begin position="541"/>
        <end position="564"/>
    </location>
</feature>
<evidence type="ECO:0000256" key="7">
    <source>
        <dbReference type="SAM" id="MobiDB-lite"/>
    </source>
</evidence>
<feature type="domain" description="ABC transporter" evidence="9">
    <location>
        <begin position="491"/>
        <end position="766"/>
    </location>
</feature>